<reference evidence="1" key="2">
    <citation type="journal article" date="2014" name="ISME J.">
        <title>Microbial stratification in low pH oxic and suboxic macroscopic growths along an acid mine drainage.</title>
        <authorList>
            <person name="Mendez-Garcia C."/>
            <person name="Mesa V."/>
            <person name="Sprenger R.R."/>
            <person name="Richter M."/>
            <person name="Diez M.S."/>
            <person name="Solano J."/>
            <person name="Bargiela R."/>
            <person name="Golyshina O.V."/>
            <person name="Manteca A."/>
            <person name="Ramos J.L."/>
            <person name="Gallego J.R."/>
            <person name="Llorente I."/>
            <person name="Martins Dos Santos V.A."/>
            <person name="Jensen O.N."/>
            <person name="Pelaez A.I."/>
            <person name="Sanchez J."/>
            <person name="Ferrer M."/>
        </authorList>
    </citation>
    <scope>NUCLEOTIDE SEQUENCE</scope>
</reference>
<reference evidence="1" key="1">
    <citation type="submission" date="2013-08" db="EMBL/GenBank/DDBJ databases">
        <authorList>
            <person name="Mendez C."/>
            <person name="Richter M."/>
            <person name="Ferrer M."/>
            <person name="Sanchez J."/>
        </authorList>
    </citation>
    <scope>NUCLEOTIDE SEQUENCE</scope>
</reference>
<evidence type="ECO:0000313" key="1">
    <source>
        <dbReference type="EMBL" id="EQD73632.1"/>
    </source>
</evidence>
<dbReference type="EMBL" id="AUZY01001895">
    <property type="protein sequence ID" value="EQD73632.1"/>
    <property type="molecule type" value="Genomic_DNA"/>
</dbReference>
<gene>
    <name evidence="1" type="ORF">B1B_03120</name>
</gene>
<evidence type="ECO:0008006" key="2">
    <source>
        <dbReference type="Google" id="ProtNLM"/>
    </source>
</evidence>
<comment type="caution">
    <text evidence="1">The sequence shown here is derived from an EMBL/GenBank/DDBJ whole genome shotgun (WGS) entry which is preliminary data.</text>
</comment>
<accession>T1BUY5</accession>
<protein>
    <recommendedName>
        <fullName evidence="2">Phosphoglycerate mutase</fullName>
    </recommendedName>
</protein>
<sequence length="119" mass="13084">MKLPELARFPEDLEPTAGATAGERIPFDAWAREIKHNPRLKEYAETQAFLWRSALDDVPDGGHVLMISHGGIIEVGALGADFEGARGLGDGLQYLEGVRLEWTGTKWGRIELVRSDDGP</sequence>
<proteinExistence type="predicted"/>
<dbReference type="AlphaFoldDB" id="T1BUY5"/>
<name>T1BUY5_9ZZZZ</name>
<organism evidence="1">
    <name type="scientific">mine drainage metagenome</name>
    <dbReference type="NCBI Taxonomy" id="410659"/>
    <lineage>
        <taxon>unclassified sequences</taxon>
        <taxon>metagenomes</taxon>
        <taxon>ecological metagenomes</taxon>
    </lineage>
</organism>